<proteinExistence type="predicted"/>
<keyword evidence="2" id="KW-1185">Reference proteome</keyword>
<protein>
    <submittedName>
        <fullName evidence="1">Uncharacterized protein</fullName>
    </submittedName>
</protein>
<sequence length="113" mass="13191">MIRAAQCDQNVILRVHARNQQKKKTGKGFIRSVFIERIKKTAQMDPFLVICFVNSLQIPLKSSSEHIESGSDYQNLIEKKDVCTLTQYGCPYRKARVCTYIYIYMCVCRLYNE</sequence>
<dbReference type="Proteomes" id="UP001062846">
    <property type="component" value="Chromosome 8"/>
</dbReference>
<accession>A0ACC0MMA8</accession>
<dbReference type="EMBL" id="CM046395">
    <property type="protein sequence ID" value="KAI8542178.1"/>
    <property type="molecule type" value="Genomic_DNA"/>
</dbReference>
<evidence type="ECO:0000313" key="2">
    <source>
        <dbReference type="Proteomes" id="UP001062846"/>
    </source>
</evidence>
<reference evidence="1" key="1">
    <citation type="submission" date="2022-02" db="EMBL/GenBank/DDBJ databases">
        <title>Plant Genome Project.</title>
        <authorList>
            <person name="Zhang R.-G."/>
        </authorList>
    </citation>
    <scope>NUCLEOTIDE SEQUENCE</scope>
    <source>
        <strain evidence="1">AT1</strain>
    </source>
</reference>
<name>A0ACC0MMA8_RHOML</name>
<gene>
    <name evidence="1" type="ORF">RHMOL_Rhmol08G0118700</name>
</gene>
<comment type="caution">
    <text evidence="1">The sequence shown here is derived from an EMBL/GenBank/DDBJ whole genome shotgun (WGS) entry which is preliminary data.</text>
</comment>
<evidence type="ECO:0000313" key="1">
    <source>
        <dbReference type="EMBL" id="KAI8542178.1"/>
    </source>
</evidence>
<organism evidence="1 2">
    <name type="scientific">Rhododendron molle</name>
    <name type="common">Chinese azalea</name>
    <name type="synonym">Azalea mollis</name>
    <dbReference type="NCBI Taxonomy" id="49168"/>
    <lineage>
        <taxon>Eukaryota</taxon>
        <taxon>Viridiplantae</taxon>
        <taxon>Streptophyta</taxon>
        <taxon>Embryophyta</taxon>
        <taxon>Tracheophyta</taxon>
        <taxon>Spermatophyta</taxon>
        <taxon>Magnoliopsida</taxon>
        <taxon>eudicotyledons</taxon>
        <taxon>Gunneridae</taxon>
        <taxon>Pentapetalae</taxon>
        <taxon>asterids</taxon>
        <taxon>Ericales</taxon>
        <taxon>Ericaceae</taxon>
        <taxon>Ericoideae</taxon>
        <taxon>Rhodoreae</taxon>
        <taxon>Rhododendron</taxon>
    </lineage>
</organism>